<comment type="subcellular location">
    <subcellularLocation>
        <location evidence="1">Membrane</location>
        <topology evidence="1">Multi-pass membrane protein</topology>
    </subcellularLocation>
</comment>
<feature type="transmembrane region" description="Helical" evidence="6">
    <location>
        <begin position="341"/>
        <end position="359"/>
    </location>
</feature>
<dbReference type="GO" id="GO:0005886">
    <property type="term" value="C:plasma membrane"/>
    <property type="evidence" value="ECO:0007669"/>
    <property type="project" value="TreeGrafter"/>
</dbReference>
<keyword evidence="3 6" id="KW-1133">Transmembrane helix</keyword>
<dbReference type="PANTHER" id="PTHR23112">
    <property type="entry name" value="G PROTEIN-COUPLED RECEPTOR 157-RELATED"/>
    <property type="match status" value="1"/>
</dbReference>
<sequence>MSHNLITGRDAELLDPSQRNTLVLFERIGGSISLAAVLCIFIAYALVPKVRNVQNTFIVFASVANIGASCASIIAMDGLELGVASPLCQAQSFMFHMFMQSDPWWSLAMAFNVFLVFFFRAKPDSFRRWWWLYCLICYGGPFTIALVLLLVRNPNRGLVFGEATIWCWVNSDWENIRIYTYYMLIWVCIAGSIIFYFMVGYHVFHTRNQLKSLTASKSREPTHSEPLQSQGQRQVEFLSVPQDCFYGTIVTEVQVVHSTPSANHVPSEPKPAYIAGSSSPQVSFDEQPTTVQGSHSHYFSTSISPGGNTRERTRMSPLRCLTSATNRTINKFVIDDPIKRAYLRTSFLFALSVLVTWIPSSLNRIHSWLVGTSPYEYHVAAAAVLPLQGLWNAVIFFVTSGGPLREWARNLRHQRQTFEREMSEARVEHDEHAGRSGESFLDDTDSGSDVELRRMREAPGKRSASL</sequence>
<evidence type="ECO:0000256" key="6">
    <source>
        <dbReference type="SAM" id="Phobius"/>
    </source>
</evidence>
<dbReference type="GO" id="GO:0004930">
    <property type="term" value="F:G protein-coupled receptor activity"/>
    <property type="evidence" value="ECO:0007669"/>
    <property type="project" value="TreeGrafter"/>
</dbReference>
<dbReference type="Gene3D" id="1.20.1070.10">
    <property type="entry name" value="Rhodopsin 7-helix transmembrane proteins"/>
    <property type="match status" value="1"/>
</dbReference>
<reference evidence="8" key="2">
    <citation type="submission" date="2020-02" db="EMBL/GenBank/DDBJ databases">
        <title>Identification and distribution of gene clusters putatively required for synthesis of sphingolipid metabolism inhibitors in phylogenetically diverse species of the filamentous fungus Fusarium.</title>
        <authorList>
            <person name="Kim H.-S."/>
            <person name="Busman M."/>
            <person name="Brown D.W."/>
            <person name="Divon H."/>
            <person name="Uhlig S."/>
            <person name="Proctor R.H."/>
        </authorList>
    </citation>
    <scope>NUCLEOTIDE SEQUENCE</scope>
    <source>
        <strain evidence="8">NRRL 25174</strain>
    </source>
</reference>
<evidence type="ECO:0000313" key="9">
    <source>
        <dbReference type="Proteomes" id="UP000730481"/>
    </source>
</evidence>
<feature type="region of interest" description="Disordered" evidence="5">
    <location>
        <begin position="420"/>
        <end position="466"/>
    </location>
</feature>
<feature type="transmembrane region" description="Helical" evidence="6">
    <location>
        <begin position="179"/>
        <end position="204"/>
    </location>
</feature>
<dbReference type="PROSITE" id="PS50261">
    <property type="entry name" value="G_PROTEIN_RECEP_F2_4"/>
    <property type="match status" value="1"/>
</dbReference>
<feature type="domain" description="G-protein coupled receptors family 2 profile 2" evidence="7">
    <location>
        <begin position="22"/>
        <end position="212"/>
    </location>
</feature>
<feature type="transmembrane region" description="Helical" evidence="6">
    <location>
        <begin position="56"/>
        <end position="76"/>
    </location>
</feature>
<feature type="transmembrane region" description="Helical" evidence="6">
    <location>
        <begin position="131"/>
        <end position="151"/>
    </location>
</feature>
<evidence type="ECO:0000256" key="1">
    <source>
        <dbReference type="ARBA" id="ARBA00004141"/>
    </source>
</evidence>
<evidence type="ECO:0000256" key="4">
    <source>
        <dbReference type="ARBA" id="ARBA00023136"/>
    </source>
</evidence>
<dbReference type="GO" id="GO:0007166">
    <property type="term" value="P:cell surface receptor signaling pathway"/>
    <property type="evidence" value="ECO:0007669"/>
    <property type="project" value="InterPro"/>
</dbReference>
<dbReference type="Proteomes" id="UP000730481">
    <property type="component" value="Unassembled WGS sequence"/>
</dbReference>
<feature type="compositionally biased region" description="Polar residues" evidence="5">
    <location>
        <begin position="284"/>
        <end position="307"/>
    </location>
</feature>
<proteinExistence type="predicted"/>
<evidence type="ECO:0000256" key="5">
    <source>
        <dbReference type="SAM" id="MobiDB-lite"/>
    </source>
</evidence>
<feature type="compositionally biased region" description="Basic and acidic residues" evidence="5">
    <location>
        <begin position="450"/>
        <end position="460"/>
    </location>
</feature>
<keyword evidence="2 6" id="KW-0812">Transmembrane</keyword>
<evidence type="ECO:0000259" key="7">
    <source>
        <dbReference type="PROSITE" id="PS50261"/>
    </source>
</evidence>
<dbReference type="InterPro" id="IPR017981">
    <property type="entry name" value="GPCR_2-like_7TM"/>
</dbReference>
<gene>
    <name evidence="8" type="ORF">FBEOM_10206</name>
</gene>
<keyword evidence="8" id="KW-0675">Receptor</keyword>
<name>A0A9P5DSM9_9HYPO</name>
<keyword evidence="4 6" id="KW-0472">Membrane</keyword>
<protein>
    <submittedName>
        <fullName evidence="8">G coupled receptor like</fullName>
    </submittedName>
</protein>
<evidence type="ECO:0000256" key="2">
    <source>
        <dbReference type="ARBA" id="ARBA00022692"/>
    </source>
</evidence>
<feature type="transmembrane region" description="Helical" evidence="6">
    <location>
        <begin position="379"/>
        <end position="399"/>
    </location>
</feature>
<feature type="compositionally biased region" description="Basic and acidic residues" evidence="5">
    <location>
        <begin position="420"/>
        <end position="435"/>
    </location>
</feature>
<dbReference type="OrthoDB" id="18453at2759"/>
<feature type="transmembrane region" description="Helical" evidence="6">
    <location>
        <begin position="103"/>
        <end position="119"/>
    </location>
</feature>
<evidence type="ECO:0000256" key="3">
    <source>
        <dbReference type="ARBA" id="ARBA00022989"/>
    </source>
</evidence>
<comment type="caution">
    <text evidence="8">The sequence shown here is derived from an EMBL/GenBank/DDBJ whole genome shotgun (WGS) entry which is preliminary data.</text>
</comment>
<accession>A0A9P5DSM9</accession>
<keyword evidence="9" id="KW-1185">Reference proteome</keyword>
<feature type="region of interest" description="Disordered" evidence="5">
    <location>
        <begin position="284"/>
        <end position="313"/>
    </location>
</feature>
<organism evidence="8 9">
    <name type="scientific">Fusarium beomiforme</name>
    <dbReference type="NCBI Taxonomy" id="44412"/>
    <lineage>
        <taxon>Eukaryota</taxon>
        <taxon>Fungi</taxon>
        <taxon>Dikarya</taxon>
        <taxon>Ascomycota</taxon>
        <taxon>Pezizomycotina</taxon>
        <taxon>Sordariomycetes</taxon>
        <taxon>Hypocreomycetidae</taxon>
        <taxon>Hypocreales</taxon>
        <taxon>Nectriaceae</taxon>
        <taxon>Fusarium</taxon>
        <taxon>Fusarium burgessii species complex</taxon>
    </lineage>
</organism>
<dbReference type="GO" id="GO:0007189">
    <property type="term" value="P:adenylate cyclase-activating G protein-coupled receptor signaling pathway"/>
    <property type="evidence" value="ECO:0007669"/>
    <property type="project" value="TreeGrafter"/>
</dbReference>
<dbReference type="SUPFAM" id="SSF81321">
    <property type="entry name" value="Family A G protein-coupled receptor-like"/>
    <property type="match status" value="1"/>
</dbReference>
<evidence type="ECO:0000313" key="8">
    <source>
        <dbReference type="EMBL" id="KAF4335937.1"/>
    </source>
</evidence>
<dbReference type="PANTHER" id="PTHR23112:SF0">
    <property type="entry name" value="TRANSMEMBRANE PROTEIN 116"/>
    <property type="match status" value="1"/>
</dbReference>
<feature type="transmembrane region" description="Helical" evidence="6">
    <location>
        <begin position="28"/>
        <end position="47"/>
    </location>
</feature>
<dbReference type="AlphaFoldDB" id="A0A9P5DSM9"/>
<reference evidence="8" key="1">
    <citation type="journal article" date="2017" name="Mycologia">
        <title>Fusarium algeriense, sp. nov., a novel toxigenic crown rot pathogen of durum wheat from Algeria is nested in the Fusarium burgessii species complex.</title>
        <authorList>
            <person name="Laraba I."/>
            <person name="Keddad A."/>
            <person name="Boureghda H."/>
            <person name="Abdallah N."/>
            <person name="Vaughan M.M."/>
            <person name="Proctor R.H."/>
            <person name="Busman M."/>
            <person name="O'Donnell K."/>
        </authorList>
    </citation>
    <scope>NUCLEOTIDE SEQUENCE</scope>
    <source>
        <strain evidence="8">NRRL 25174</strain>
    </source>
</reference>
<dbReference type="EMBL" id="PVQB02000525">
    <property type="protein sequence ID" value="KAF4335937.1"/>
    <property type="molecule type" value="Genomic_DNA"/>
</dbReference>